<dbReference type="OrthoDB" id="5828847at2"/>
<organism evidence="1 2">
    <name type="scientific">Roseateles toxinivorans</name>
    <dbReference type="NCBI Taxonomy" id="270368"/>
    <lineage>
        <taxon>Bacteria</taxon>
        <taxon>Pseudomonadati</taxon>
        <taxon>Pseudomonadota</taxon>
        <taxon>Betaproteobacteria</taxon>
        <taxon>Burkholderiales</taxon>
        <taxon>Sphaerotilaceae</taxon>
        <taxon>Roseateles</taxon>
    </lineage>
</organism>
<accession>A0A4V3CTG7</accession>
<reference evidence="1 2" key="1">
    <citation type="submission" date="2019-03" db="EMBL/GenBank/DDBJ databases">
        <title>Genomic Encyclopedia of Type Strains, Phase IV (KMG-IV): sequencing the most valuable type-strain genomes for metagenomic binning, comparative biology and taxonomic classification.</title>
        <authorList>
            <person name="Goeker M."/>
        </authorList>
    </citation>
    <scope>NUCLEOTIDE SEQUENCE [LARGE SCALE GENOMIC DNA]</scope>
    <source>
        <strain evidence="1 2">DSM 16998</strain>
    </source>
</reference>
<sequence length="76" mass="8461">MDSSFHPFSDLFAQLGLPSDNESIRAFIDSHRPLPGNIKLADAAFWTPAQSALLKEQLKDDADWAEVIDQLNLALH</sequence>
<gene>
    <name evidence="1" type="ORF">DES47_103751</name>
</gene>
<dbReference type="RefSeq" id="WP_133701589.1">
    <property type="nucleotide sequence ID" value="NZ_SNXS01000003.1"/>
</dbReference>
<evidence type="ECO:0000313" key="2">
    <source>
        <dbReference type="Proteomes" id="UP000295361"/>
    </source>
</evidence>
<evidence type="ECO:0000313" key="1">
    <source>
        <dbReference type="EMBL" id="TDP71767.1"/>
    </source>
</evidence>
<proteinExistence type="predicted"/>
<dbReference type="Gene3D" id="1.10.10.1130">
    <property type="entry name" value="Uncharacterised protein PF10982, DUF2789"/>
    <property type="match status" value="1"/>
</dbReference>
<dbReference type="Proteomes" id="UP000295361">
    <property type="component" value="Unassembled WGS sequence"/>
</dbReference>
<dbReference type="Pfam" id="PF10982">
    <property type="entry name" value="DUF2789"/>
    <property type="match status" value="1"/>
</dbReference>
<dbReference type="AlphaFoldDB" id="A0A4V3CTG7"/>
<name>A0A4V3CTG7_9BURK</name>
<protein>
    <submittedName>
        <fullName evidence="1">Uncharacterized protein DUF2789</fullName>
    </submittedName>
</protein>
<dbReference type="InterPro" id="IPR038086">
    <property type="entry name" value="DUF2789_sf"/>
</dbReference>
<dbReference type="InterPro" id="IPR021250">
    <property type="entry name" value="DUF2789"/>
</dbReference>
<dbReference type="EMBL" id="SNXS01000003">
    <property type="protein sequence ID" value="TDP71767.1"/>
    <property type="molecule type" value="Genomic_DNA"/>
</dbReference>
<dbReference type="InParanoid" id="A0A4V3CTG7"/>
<keyword evidence="2" id="KW-1185">Reference proteome</keyword>
<comment type="caution">
    <text evidence="1">The sequence shown here is derived from an EMBL/GenBank/DDBJ whole genome shotgun (WGS) entry which is preliminary data.</text>
</comment>